<name>A0A7J6SPS1_PEROL</name>
<evidence type="ECO:0000313" key="1">
    <source>
        <dbReference type="EMBL" id="KAF4734196.1"/>
    </source>
</evidence>
<comment type="caution">
    <text evidence="1">The sequence shown here is derived from an EMBL/GenBank/DDBJ whole genome shotgun (WGS) entry which is preliminary data.</text>
</comment>
<gene>
    <name evidence="1" type="ORF">FOZ62_023844</name>
</gene>
<organism evidence="1 2">
    <name type="scientific">Perkinsus olseni</name>
    <name type="common">Perkinsus atlanticus</name>
    <dbReference type="NCBI Taxonomy" id="32597"/>
    <lineage>
        <taxon>Eukaryota</taxon>
        <taxon>Sar</taxon>
        <taxon>Alveolata</taxon>
        <taxon>Perkinsozoa</taxon>
        <taxon>Perkinsea</taxon>
        <taxon>Perkinsida</taxon>
        <taxon>Perkinsidae</taxon>
        <taxon>Perkinsus</taxon>
    </lineage>
</organism>
<evidence type="ECO:0000313" key="2">
    <source>
        <dbReference type="Proteomes" id="UP000574390"/>
    </source>
</evidence>
<sequence>MSTAIAFVTAPRLSVVTSTIELDYGNTLIQNTLSGKSIVTRSFEPTTILPEKLSSTNSTRVPGAMLALRTLPIIFFSITTTADDIEVIPAPKGDQSSHCYVKEKVPVSAIKKLFNRPRESTAYFKYDDGLVISSLDCADKKSGGHTLFKREDAAAGHYRQPLPRLTVNRQMDPLKSELVQATGQSDRCIAAVKASYRDLQEKGDLEKDDQRFVSYLCTVTKESYDVRHSLVMGRGDFRALPASERARRSKLPMHLRFVDS</sequence>
<dbReference type="AlphaFoldDB" id="A0A7J6SPS1"/>
<dbReference type="Proteomes" id="UP000574390">
    <property type="component" value="Unassembled WGS sequence"/>
</dbReference>
<dbReference type="EMBL" id="JABANM010013520">
    <property type="protein sequence ID" value="KAF4734196.1"/>
    <property type="molecule type" value="Genomic_DNA"/>
</dbReference>
<accession>A0A7J6SPS1</accession>
<protein>
    <submittedName>
        <fullName evidence="1">Uncharacterized protein</fullName>
    </submittedName>
</protein>
<reference evidence="1 2" key="1">
    <citation type="submission" date="2020-04" db="EMBL/GenBank/DDBJ databases">
        <title>Perkinsus olseni comparative genomics.</title>
        <authorList>
            <person name="Bogema D.R."/>
        </authorList>
    </citation>
    <scope>NUCLEOTIDE SEQUENCE [LARGE SCALE GENOMIC DNA]</scope>
    <source>
        <strain evidence="1">ATCC PRA-205</strain>
    </source>
</reference>
<proteinExistence type="predicted"/>